<evidence type="ECO:0000256" key="6">
    <source>
        <dbReference type="ARBA" id="ARBA00022801"/>
    </source>
</evidence>
<dbReference type="GO" id="GO:0004190">
    <property type="term" value="F:aspartic-type endopeptidase activity"/>
    <property type="evidence" value="ECO:0007669"/>
    <property type="project" value="UniProtKB-EC"/>
</dbReference>
<evidence type="ECO:0000256" key="10">
    <source>
        <dbReference type="RuleBase" id="RU004181"/>
    </source>
</evidence>
<comment type="pathway">
    <text evidence="9">Protein modification; lipoprotein biosynthesis (signal peptide cleavage).</text>
</comment>
<comment type="similarity">
    <text evidence="1 9 10">Belongs to the peptidase A8 family.</text>
</comment>
<feature type="transmembrane region" description="Helical" evidence="9">
    <location>
        <begin position="136"/>
        <end position="162"/>
    </location>
</feature>
<dbReference type="PANTHER" id="PTHR33695:SF1">
    <property type="entry name" value="LIPOPROTEIN SIGNAL PEPTIDASE"/>
    <property type="match status" value="1"/>
</dbReference>
<evidence type="ECO:0000256" key="1">
    <source>
        <dbReference type="ARBA" id="ARBA00006139"/>
    </source>
</evidence>
<feature type="active site" evidence="9">
    <location>
        <position position="146"/>
    </location>
</feature>
<feature type="transmembrane region" description="Helical" evidence="9">
    <location>
        <begin position="16"/>
        <end position="34"/>
    </location>
</feature>
<evidence type="ECO:0000256" key="8">
    <source>
        <dbReference type="ARBA" id="ARBA00023136"/>
    </source>
</evidence>
<dbReference type="EMBL" id="JAUQUB010000003">
    <property type="protein sequence ID" value="MDO7882988.1"/>
    <property type="molecule type" value="Genomic_DNA"/>
</dbReference>
<evidence type="ECO:0000256" key="4">
    <source>
        <dbReference type="ARBA" id="ARBA00022692"/>
    </source>
</evidence>
<keyword evidence="4 9" id="KW-0812">Transmembrane</keyword>
<comment type="function">
    <text evidence="9">This protein specifically catalyzes the removal of signal peptides from prolipoproteins.</text>
</comment>
<comment type="subcellular location">
    <subcellularLocation>
        <location evidence="9">Cell membrane</location>
        <topology evidence="9">Multi-pass membrane protein</topology>
    </subcellularLocation>
</comment>
<proteinExistence type="inferred from homology"/>
<protein>
    <recommendedName>
        <fullName evidence="9">Lipoprotein signal peptidase</fullName>
        <ecNumber evidence="9">3.4.23.36</ecNumber>
    </recommendedName>
    <alternativeName>
        <fullName evidence="9">Prolipoprotein signal peptidase</fullName>
    </alternativeName>
    <alternativeName>
        <fullName evidence="9">Signal peptidase II</fullName>
        <shortName evidence="9">SPase II</shortName>
    </alternativeName>
</protein>
<dbReference type="Pfam" id="PF01252">
    <property type="entry name" value="Peptidase_A8"/>
    <property type="match status" value="1"/>
</dbReference>
<dbReference type="NCBIfam" id="TIGR00077">
    <property type="entry name" value="lspA"/>
    <property type="match status" value="1"/>
</dbReference>
<dbReference type="Proteomes" id="UP001241072">
    <property type="component" value="Unassembled WGS sequence"/>
</dbReference>
<feature type="transmembrane region" description="Helical" evidence="9">
    <location>
        <begin position="98"/>
        <end position="116"/>
    </location>
</feature>
<accession>A0ABT9BPN7</accession>
<keyword evidence="7 9" id="KW-1133">Transmembrane helix</keyword>
<evidence type="ECO:0000313" key="11">
    <source>
        <dbReference type="EMBL" id="MDO7882988.1"/>
    </source>
</evidence>
<evidence type="ECO:0000256" key="2">
    <source>
        <dbReference type="ARBA" id="ARBA00022475"/>
    </source>
</evidence>
<evidence type="ECO:0000256" key="9">
    <source>
        <dbReference type="HAMAP-Rule" id="MF_00161"/>
    </source>
</evidence>
<dbReference type="EC" id="3.4.23.36" evidence="9"/>
<comment type="caution">
    <text evidence="11">The sequence shown here is derived from an EMBL/GenBank/DDBJ whole genome shotgun (WGS) entry which is preliminary data.</text>
</comment>
<dbReference type="PRINTS" id="PR00781">
    <property type="entry name" value="LIPOSIGPTASE"/>
</dbReference>
<keyword evidence="5 9" id="KW-0064">Aspartyl protease</keyword>
<comment type="catalytic activity">
    <reaction evidence="9">
        <text>Release of signal peptides from bacterial membrane prolipoproteins. Hydrolyzes -Xaa-Yaa-Zaa-|-(S,diacylglyceryl)Cys-, in which Xaa is hydrophobic (preferably Leu), and Yaa (Ala or Ser) and Zaa (Gly or Ala) have small, neutral side chains.</text>
        <dbReference type="EC" id="3.4.23.36"/>
    </reaction>
</comment>
<keyword evidence="12" id="KW-1185">Reference proteome</keyword>
<dbReference type="HAMAP" id="MF_00161">
    <property type="entry name" value="LspA"/>
    <property type="match status" value="1"/>
</dbReference>
<evidence type="ECO:0000256" key="5">
    <source>
        <dbReference type="ARBA" id="ARBA00022750"/>
    </source>
</evidence>
<dbReference type="PANTHER" id="PTHR33695">
    <property type="entry name" value="LIPOPROTEIN SIGNAL PEPTIDASE"/>
    <property type="match status" value="1"/>
</dbReference>
<keyword evidence="8 9" id="KW-0472">Membrane</keyword>
<gene>
    <name evidence="9 11" type="primary">lspA</name>
    <name evidence="11" type="ORF">Q5716_12190</name>
</gene>
<evidence type="ECO:0000256" key="3">
    <source>
        <dbReference type="ARBA" id="ARBA00022670"/>
    </source>
</evidence>
<evidence type="ECO:0000313" key="12">
    <source>
        <dbReference type="Proteomes" id="UP001241072"/>
    </source>
</evidence>
<feature type="active site" evidence="9">
    <location>
        <position position="132"/>
    </location>
</feature>
<reference evidence="11 12" key="1">
    <citation type="submission" date="2023-07" db="EMBL/GenBank/DDBJ databases">
        <title>Protaetiibacter sp. nov WY-16 isolated from soil.</title>
        <authorList>
            <person name="Liu B."/>
            <person name="Wan Y."/>
        </authorList>
    </citation>
    <scope>NUCLEOTIDE SEQUENCE [LARGE SCALE GENOMIC DNA]</scope>
    <source>
        <strain evidence="11 12">WY-16</strain>
    </source>
</reference>
<keyword evidence="3 9" id="KW-0645">Protease</keyword>
<organism evidence="11 12">
    <name type="scientific">Antiquaquibacter soli</name>
    <dbReference type="NCBI Taxonomy" id="3064523"/>
    <lineage>
        <taxon>Bacteria</taxon>
        <taxon>Bacillati</taxon>
        <taxon>Actinomycetota</taxon>
        <taxon>Actinomycetes</taxon>
        <taxon>Micrococcales</taxon>
        <taxon>Microbacteriaceae</taxon>
        <taxon>Antiquaquibacter</taxon>
    </lineage>
</organism>
<dbReference type="InterPro" id="IPR001872">
    <property type="entry name" value="Peptidase_A8"/>
</dbReference>
<evidence type="ECO:0000256" key="7">
    <source>
        <dbReference type="ARBA" id="ARBA00022989"/>
    </source>
</evidence>
<name>A0ABT9BPN7_9MICO</name>
<keyword evidence="2 9" id="KW-1003">Cell membrane</keyword>
<dbReference type="RefSeq" id="WP_305003419.1">
    <property type="nucleotide sequence ID" value="NZ_JAUQUB010000003.1"/>
</dbReference>
<feature type="transmembrane region" description="Helical" evidence="9">
    <location>
        <begin position="72"/>
        <end position="91"/>
    </location>
</feature>
<keyword evidence="6 9" id="KW-0378">Hydrolase</keyword>
<sequence>MTESPTVPAARASHRWFWLTLAIAVVIVAVDQLTKWWAEENLSDGQVIPVIGDWIRFVLVYNPGAAFGLGTGYTWILALVAVAAAVAVGWYAWKVRSLAWAIVLGMILGGAITHAGDRLFREPGFARGHVVDFIGYFDWFVGNVADIMIVLGAALAVILVLFKVDTGRVPAETAASESATDTAASDAD</sequence>